<dbReference type="InterPro" id="IPR020904">
    <property type="entry name" value="Sc_DH/Rdtase_CS"/>
</dbReference>
<evidence type="ECO:0000256" key="2">
    <source>
        <dbReference type="ARBA" id="ARBA00023002"/>
    </source>
</evidence>
<evidence type="ECO:0000313" key="4">
    <source>
        <dbReference type="Proteomes" id="UP001242480"/>
    </source>
</evidence>
<dbReference type="SUPFAM" id="SSF51735">
    <property type="entry name" value="NAD(P)-binding Rossmann-fold domains"/>
    <property type="match status" value="1"/>
</dbReference>
<name>A0ABU0JI78_9HYPH</name>
<protein>
    <submittedName>
        <fullName evidence="3">NAD(P)-dependent dehydrogenase (Short-subunit alcohol dehydrogenase family)</fullName>
    </submittedName>
</protein>
<keyword evidence="4" id="KW-1185">Reference proteome</keyword>
<comment type="caution">
    <text evidence="3">The sequence shown here is derived from an EMBL/GenBank/DDBJ whole genome shotgun (WGS) entry which is preliminary data.</text>
</comment>
<reference evidence="3 4" key="1">
    <citation type="submission" date="2023-07" db="EMBL/GenBank/DDBJ databases">
        <title>Genomic Encyclopedia of Type Strains, Phase IV (KMG-IV): sequencing the most valuable type-strain genomes for metagenomic binning, comparative biology and taxonomic classification.</title>
        <authorList>
            <person name="Goeker M."/>
        </authorList>
    </citation>
    <scope>NUCLEOTIDE SEQUENCE [LARGE SCALE GENOMIC DNA]</scope>
    <source>
        <strain evidence="3 4">DSM 19619</strain>
    </source>
</reference>
<sequence>MPKDSDIWRKRALVTGAGGGLGRQIALDLAGRGVDVAATDLDAAGVEETLALCRSAGVALLPLAGDLTAPGAPTRTVAAVTEAWGGLDILVNNAGYGGIEAFLDMNEALWDRTLAINVKALALLTAAAGRTMAAQGGGRIVNITSPASRMALPNYAAYAASKAAVDSITRAAAVALAPSGVLVNSVAPGMMDTQMQRATEAVLARIEGRADVEVFLAERTRRVPLGRRAEIAEVSAAVLWLALDAPPYITAERLNASGGLDRD</sequence>
<keyword evidence="2" id="KW-0560">Oxidoreductase</keyword>
<dbReference type="InterPro" id="IPR036291">
    <property type="entry name" value="NAD(P)-bd_dom_sf"/>
</dbReference>
<dbReference type="Proteomes" id="UP001242480">
    <property type="component" value="Unassembled WGS sequence"/>
</dbReference>
<evidence type="ECO:0000256" key="1">
    <source>
        <dbReference type="ARBA" id="ARBA00006484"/>
    </source>
</evidence>
<dbReference type="Pfam" id="PF13561">
    <property type="entry name" value="adh_short_C2"/>
    <property type="match status" value="1"/>
</dbReference>
<dbReference type="PRINTS" id="PR00080">
    <property type="entry name" value="SDRFAMILY"/>
</dbReference>
<proteinExistence type="inferred from homology"/>
<dbReference type="EMBL" id="JAUSVX010000019">
    <property type="protein sequence ID" value="MDQ0473988.1"/>
    <property type="molecule type" value="Genomic_DNA"/>
</dbReference>
<comment type="similarity">
    <text evidence="1">Belongs to the short-chain dehydrogenases/reductases (SDR) family.</text>
</comment>
<dbReference type="RefSeq" id="WP_307282850.1">
    <property type="nucleotide sequence ID" value="NZ_JAUSVX010000019.1"/>
</dbReference>
<dbReference type="CDD" id="cd05233">
    <property type="entry name" value="SDR_c"/>
    <property type="match status" value="1"/>
</dbReference>
<accession>A0ABU0JI78</accession>
<dbReference type="PROSITE" id="PS00061">
    <property type="entry name" value="ADH_SHORT"/>
    <property type="match status" value="1"/>
</dbReference>
<dbReference type="InterPro" id="IPR002347">
    <property type="entry name" value="SDR_fam"/>
</dbReference>
<gene>
    <name evidence="3" type="ORF">QO011_007027</name>
</gene>
<dbReference type="PRINTS" id="PR00081">
    <property type="entry name" value="GDHRDH"/>
</dbReference>
<evidence type="ECO:0000313" key="3">
    <source>
        <dbReference type="EMBL" id="MDQ0473988.1"/>
    </source>
</evidence>
<dbReference type="Gene3D" id="3.40.50.720">
    <property type="entry name" value="NAD(P)-binding Rossmann-like Domain"/>
    <property type="match status" value="1"/>
</dbReference>
<dbReference type="PANTHER" id="PTHR43639">
    <property type="entry name" value="OXIDOREDUCTASE, SHORT-CHAIN DEHYDROGENASE/REDUCTASE FAMILY (AFU_ORTHOLOGUE AFUA_5G02870)"/>
    <property type="match status" value="1"/>
</dbReference>
<organism evidence="3 4">
    <name type="scientific">Labrys wisconsinensis</name>
    <dbReference type="NCBI Taxonomy" id="425677"/>
    <lineage>
        <taxon>Bacteria</taxon>
        <taxon>Pseudomonadati</taxon>
        <taxon>Pseudomonadota</taxon>
        <taxon>Alphaproteobacteria</taxon>
        <taxon>Hyphomicrobiales</taxon>
        <taxon>Xanthobacteraceae</taxon>
        <taxon>Labrys</taxon>
    </lineage>
</organism>
<dbReference type="PANTHER" id="PTHR43639:SF1">
    <property type="entry name" value="SHORT-CHAIN DEHYDROGENASE_REDUCTASE FAMILY PROTEIN"/>
    <property type="match status" value="1"/>
</dbReference>